<dbReference type="Gene3D" id="1.20.120.450">
    <property type="entry name" value="dinb family like domain"/>
    <property type="match status" value="1"/>
</dbReference>
<gene>
    <name evidence="2" type="ORF">CRYO30217_03434</name>
</gene>
<dbReference type="InterPro" id="IPR024775">
    <property type="entry name" value="DinB-like"/>
</dbReference>
<dbReference type="Pfam" id="PF12867">
    <property type="entry name" value="DinB_2"/>
    <property type="match status" value="1"/>
</dbReference>
<sequence>MEESLQELVELTKRYHDYLITLDEDTVNESKEGKWSINEEIIHLVLSISPIIRALKMPKFQIRLLFGTASRPVYSFSEVEKIYREELGQGAVAPKYYEPKKNKFNTSKELYDKWLNKTLELEKLLNKWDQNDLDKVLLPHPSLGKLTISELVHFTLIHSKSHLLKVKNPETF</sequence>
<dbReference type="Proteomes" id="UP000683507">
    <property type="component" value="Chromosome"/>
</dbReference>
<name>A0A916JR41_9FLAO</name>
<dbReference type="KEGG" id="ptan:CRYO30217_03434"/>
<feature type="domain" description="DinB-like" evidence="1">
    <location>
        <begin position="8"/>
        <end position="163"/>
    </location>
</feature>
<evidence type="ECO:0000313" key="3">
    <source>
        <dbReference type="Proteomes" id="UP000683507"/>
    </source>
</evidence>
<reference evidence="2" key="1">
    <citation type="submission" date="2021-04" db="EMBL/GenBank/DDBJ databases">
        <authorList>
            <person name="Rodrigo-Torres L."/>
            <person name="Arahal R. D."/>
            <person name="Lucena T."/>
        </authorList>
    </citation>
    <scope>NUCLEOTIDE SEQUENCE</scope>
    <source>
        <strain evidence="2">AS29M-1</strain>
    </source>
</reference>
<proteinExistence type="predicted"/>
<evidence type="ECO:0000313" key="2">
    <source>
        <dbReference type="EMBL" id="CAG5087262.1"/>
    </source>
</evidence>
<evidence type="ECO:0000259" key="1">
    <source>
        <dbReference type="Pfam" id="PF12867"/>
    </source>
</evidence>
<protein>
    <recommendedName>
        <fullName evidence="1">DinB-like domain-containing protein</fullName>
    </recommendedName>
</protein>
<keyword evidence="3" id="KW-1185">Reference proteome</keyword>
<dbReference type="SUPFAM" id="SSF109854">
    <property type="entry name" value="DinB/YfiT-like putative metalloenzymes"/>
    <property type="match status" value="1"/>
</dbReference>
<dbReference type="EMBL" id="OU015584">
    <property type="protein sequence ID" value="CAG5087262.1"/>
    <property type="molecule type" value="Genomic_DNA"/>
</dbReference>
<accession>A0A916JR41</accession>
<organism evidence="2 3">
    <name type="scientific">Parvicella tangerina</name>
    <dbReference type="NCBI Taxonomy" id="2829795"/>
    <lineage>
        <taxon>Bacteria</taxon>
        <taxon>Pseudomonadati</taxon>
        <taxon>Bacteroidota</taxon>
        <taxon>Flavobacteriia</taxon>
        <taxon>Flavobacteriales</taxon>
        <taxon>Parvicellaceae</taxon>
        <taxon>Parvicella</taxon>
    </lineage>
</organism>
<dbReference type="InterPro" id="IPR034660">
    <property type="entry name" value="DinB/YfiT-like"/>
</dbReference>
<dbReference type="AlphaFoldDB" id="A0A916JR41"/>